<keyword evidence="1" id="KW-1133">Transmembrane helix</keyword>
<dbReference type="EMBL" id="JBAMIC010000008">
    <property type="protein sequence ID" value="KAK7104285.1"/>
    <property type="molecule type" value="Genomic_DNA"/>
</dbReference>
<keyword evidence="1" id="KW-0812">Transmembrane</keyword>
<sequence length="206" mass="23025">MPVVPKKCQAVSRNKCFMHTVVTQTGEINARLKLQQQSAFVSSKLFGKNFSVSVQADNHFGLGKSDKSSELHSGKASSVRGDWGVRLSNDNAYLSWCRNTYLSTVVGIAMMGEGTTVLAQQAGEGAFFLAGMNLSWGTIQFIYNTFHLRQAMGMSMFGGLLHISFAVIHFILWFMVCMLYIGYSDESDMRAVEEEDRKKKRHKAEE</sequence>
<evidence type="ECO:0000256" key="1">
    <source>
        <dbReference type="SAM" id="Phobius"/>
    </source>
</evidence>
<dbReference type="Proteomes" id="UP001374579">
    <property type="component" value="Unassembled WGS sequence"/>
</dbReference>
<organism evidence="2 3">
    <name type="scientific">Littorina saxatilis</name>
    <dbReference type="NCBI Taxonomy" id="31220"/>
    <lineage>
        <taxon>Eukaryota</taxon>
        <taxon>Metazoa</taxon>
        <taxon>Spiralia</taxon>
        <taxon>Lophotrochozoa</taxon>
        <taxon>Mollusca</taxon>
        <taxon>Gastropoda</taxon>
        <taxon>Caenogastropoda</taxon>
        <taxon>Littorinimorpha</taxon>
        <taxon>Littorinoidea</taxon>
        <taxon>Littorinidae</taxon>
        <taxon>Littorina</taxon>
    </lineage>
</organism>
<gene>
    <name evidence="2" type="ORF">V1264_019033</name>
</gene>
<comment type="caution">
    <text evidence="2">The sequence shown here is derived from an EMBL/GenBank/DDBJ whole genome shotgun (WGS) entry which is preliminary data.</text>
</comment>
<keyword evidence="3" id="KW-1185">Reference proteome</keyword>
<protein>
    <submittedName>
        <fullName evidence="2">Uncharacterized protein</fullName>
    </submittedName>
</protein>
<proteinExistence type="predicted"/>
<evidence type="ECO:0000313" key="2">
    <source>
        <dbReference type="EMBL" id="KAK7104285.1"/>
    </source>
</evidence>
<feature type="transmembrane region" description="Helical" evidence="1">
    <location>
        <begin position="159"/>
        <end position="183"/>
    </location>
</feature>
<reference evidence="2 3" key="1">
    <citation type="submission" date="2024-02" db="EMBL/GenBank/DDBJ databases">
        <title>Chromosome-scale genome assembly of the rough periwinkle Littorina saxatilis.</title>
        <authorList>
            <person name="De Jode A."/>
            <person name="Faria R."/>
            <person name="Formenti G."/>
            <person name="Sims Y."/>
            <person name="Smith T.P."/>
            <person name="Tracey A."/>
            <person name="Wood J.M.D."/>
            <person name="Zagrodzka Z.B."/>
            <person name="Johannesson K."/>
            <person name="Butlin R.K."/>
            <person name="Leder E.H."/>
        </authorList>
    </citation>
    <scope>NUCLEOTIDE SEQUENCE [LARGE SCALE GENOMIC DNA]</scope>
    <source>
        <strain evidence="2">Snail1</strain>
        <tissue evidence="2">Muscle</tissue>
    </source>
</reference>
<evidence type="ECO:0000313" key="3">
    <source>
        <dbReference type="Proteomes" id="UP001374579"/>
    </source>
</evidence>
<name>A0AAN9GEY4_9CAEN</name>
<accession>A0AAN9GEY4</accession>
<dbReference type="AlphaFoldDB" id="A0AAN9GEY4"/>
<keyword evidence="1" id="KW-0472">Membrane</keyword>